<protein>
    <submittedName>
        <fullName evidence="2">Uncharacterized protein</fullName>
    </submittedName>
</protein>
<accession>A0ABD2JXS8</accession>
<feature type="region of interest" description="Disordered" evidence="1">
    <location>
        <begin position="37"/>
        <end position="82"/>
    </location>
</feature>
<dbReference type="Proteomes" id="UP001620645">
    <property type="component" value="Unassembled WGS sequence"/>
</dbReference>
<proteinExistence type="predicted"/>
<comment type="caution">
    <text evidence="2">The sequence shown here is derived from an EMBL/GenBank/DDBJ whole genome shotgun (WGS) entry which is preliminary data.</text>
</comment>
<feature type="compositionally biased region" description="Basic and acidic residues" evidence="1">
    <location>
        <begin position="425"/>
        <end position="442"/>
    </location>
</feature>
<evidence type="ECO:0000313" key="3">
    <source>
        <dbReference type="Proteomes" id="UP001620645"/>
    </source>
</evidence>
<feature type="compositionally biased region" description="Basic and acidic residues" evidence="1">
    <location>
        <begin position="307"/>
        <end position="323"/>
    </location>
</feature>
<feature type="compositionally biased region" description="Basic and acidic residues" evidence="1">
    <location>
        <begin position="364"/>
        <end position="384"/>
    </location>
</feature>
<feature type="region of interest" description="Disordered" evidence="1">
    <location>
        <begin position="173"/>
        <end position="198"/>
    </location>
</feature>
<dbReference type="EMBL" id="JBICCN010000083">
    <property type="protein sequence ID" value="KAL3095432.1"/>
    <property type="molecule type" value="Genomic_DNA"/>
</dbReference>
<gene>
    <name evidence="2" type="ORF">niasHS_007531</name>
</gene>
<sequence>MVRTYNFNPSTQSSLSTSLPALPSAAVFAHSASLRRRAAAVPPPQNRHHFLPPPDPPPLPNGNASKAFSSSPSDAFSPEVNVSGGDRRQVMFEEEPTTFISIRSVLINGQRFFQPLSVPAALCPSASAPPVNPMGPLLALSAADNGQSHPKQQKNAPVDPRAPFIYQQSLAAAADGEDNPPWLRGNPQPKDGLRGSNSWQEAFEGGRAKANFGASFGSELGEAWIEANKATAKERHRMELMAQIEENRQRKMRERQREWEREEKERIKDELYQQRMRMELEEERRREREKALLAELKMAKLAAAQKATEEALREEKERNDQQRGKAPRRQTDPPADYYETNGTVARHQQRHREEEEEAEEQLEWWERKDRRKQMEEATRREGSARRATSGESRRRGGGGQRQTDDGSGTRNGQIGYEPTLISRQRKIETDNGRTKRREYEHF</sequence>
<dbReference type="AlphaFoldDB" id="A0ABD2JXS8"/>
<feature type="compositionally biased region" description="Low complexity" evidence="1">
    <location>
        <begin position="64"/>
        <end position="78"/>
    </location>
</feature>
<keyword evidence="3" id="KW-1185">Reference proteome</keyword>
<feature type="compositionally biased region" description="Pro residues" evidence="1">
    <location>
        <begin position="41"/>
        <end position="60"/>
    </location>
</feature>
<reference evidence="2 3" key="1">
    <citation type="submission" date="2024-10" db="EMBL/GenBank/DDBJ databases">
        <authorList>
            <person name="Kim D."/>
        </authorList>
    </citation>
    <scope>NUCLEOTIDE SEQUENCE [LARGE SCALE GENOMIC DNA]</scope>
    <source>
        <strain evidence="2">Taebaek</strain>
    </source>
</reference>
<feature type="region of interest" description="Disordered" evidence="1">
    <location>
        <begin position="302"/>
        <end position="442"/>
    </location>
</feature>
<feature type="compositionally biased region" description="Acidic residues" evidence="1">
    <location>
        <begin position="354"/>
        <end position="363"/>
    </location>
</feature>
<evidence type="ECO:0000313" key="2">
    <source>
        <dbReference type="EMBL" id="KAL3095432.1"/>
    </source>
</evidence>
<name>A0ABD2JXS8_HETSC</name>
<evidence type="ECO:0000256" key="1">
    <source>
        <dbReference type="SAM" id="MobiDB-lite"/>
    </source>
</evidence>
<organism evidence="2 3">
    <name type="scientific">Heterodera schachtii</name>
    <name type="common">Sugarbeet cyst nematode worm</name>
    <name type="synonym">Tylenchus schachtii</name>
    <dbReference type="NCBI Taxonomy" id="97005"/>
    <lineage>
        <taxon>Eukaryota</taxon>
        <taxon>Metazoa</taxon>
        <taxon>Ecdysozoa</taxon>
        <taxon>Nematoda</taxon>
        <taxon>Chromadorea</taxon>
        <taxon>Rhabditida</taxon>
        <taxon>Tylenchina</taxon>
        <taxon>Tylenchomorpha</taxon>
        <taxon>Tylenchoidea</taxon>
        <taxon>Heteroderidae</taxon>
        <taxon>Heteroderinae</taxon>
        <taxon>Heterodera</taxon>
    </lineage>
</organism>